<organism evidence="1 2">
    <name type="scientific">Photobacterium frigidiphilum</name>
    <dbReference type="NCBI Taxonomy" id="264736"/>
    <lineage>
        <taxon>Bacteria</taxon>
        <taxon>Pseudomonadati</taxon>
        <taxon>Pseudomonadota</taxon>
        <taxon>Gammaproteobacteria</taxon>
        <taxon>Vibrionales</taxon>
        <taxon>Vibrionaceae</taxon>
        <taxon>Photobacterium</taxon>
    </lineage>
</organism>
<evidence type="ECO:0000313" key="2">
    <source>
        <dbReference type="Proteomes" id="UP000240987"/>
    </source>
</evidence>
<sequence>MLLSLQSKELARGGKIKAVTILMNAVSGISHRHTSSKTQLADDTGAIAIDGSHQKDAPVPFNMQRLTWMVLNTVKPFTGKNTIRQDMKHLLNQHHPHKLLSRQVTATLLNMPPLLGYCAHFPEKFVSVLVQVEQRWSW</sequence>
<reference evidence="1 2" key="1">
    <citation type="submission" date="2018-01" db="EMBL/GenBank/DDBJ databases">
        <title>Whole genome sequencing of Histamine producing bacteria.</title>
        <authorList>
            <person name="Butler K."/>
        </authorList>
    </citation>
    <scope>NUCLEOTIDE SEQUENCE [LARGE SCALE GENOMIC DNA]</scope>
    <source>
        <strain evidence="1 2">JCM 12947</strain>
    </source>
</reference>
<comment type="caution">
    <text evidence="1">The sequence shown here is derived from an EMBL/GenBank/DDBJ whole genome shotgun (WGS) entry which is preliminary data.</text>
</comment>
<dbReference type="EMBL" id="PYMJ01000042">
    <property type="protein sequence ID" value="PSU44783.1"/>
    <property type="molecule type" value="Genomic_DNA"/>
</dbReference>
<dbReference type="AlphaFoldDB" id="A0A2T3J7S5"/>
<gene>
    <name evidence="1" type="ORF">C9J12_25635</name>
</gene>
<dbReference type="Proteomes" id="UP000240987">
    <property type="component" value="Unassembled WGS sequence"/>
</dbReference>
<name>A0A2T3J7S5_9GAMM</name>
<accession>A0A2T3J7S5</accession>
<protein>
    <submittedName>
        <fullName evidence="1">Uncharacterized protein</fullName>
    </submittedName>
</protein>
<keyword evidence="2" id="KW-1185">Reference proteome</keyword>
<evidence type="ECO:0000313" key="1">
    <source>
        <dbReference type="EMBL" id="PSU44783.1"/>
    </source>
</evidence>
<proteinExistence type="predicted"/>